<evidence type="ECO:0000256" key="2">
    <source>
        <dbReference type="SAM" id="SignalP"/>
    </source>
</evidence>
<dbReference type="RefSeq" id="WP_272426781.1">
    <property type="nucleotide sequence ID" value="NZ_JAGTJJ010000021.1"/>
</dbReference>
<dbReference type="Proteomes" id="UP001151081">
    <property type="component" value="Unassembled WGS sequence"/>
</dbReference>
<feature type="chain" id="PRO_5040992655" description="Lipoprotein" evidence="2">
    <location>
        <begin position="21"/>
        <end position="772"/>
    </location>
</feature>
<accession>A0A9X4ATQ5</accession>
<feature type="region of interest" description="Disordered" evidence="1">
    <location>
        <begin position="24"/>
        <end position="46"/>
    </location>
</feature>
<feature type="signal peptide" evidence="2">
    <location>
        <begin position="1"/>
        <end position="20"/>
    </location>
</feature>
<dbReference type="AlphaFoldDB" id="A0A9X4ATQ5"/>
<comment type="caution">
    <text evidence="3">The sequence shown here is derived from an EMBL/GenBank/DDBJ whole genome shotgun (WGS) entry which is preliminary data.</text>
</comment>
<feature type="compositionally biased region" description="Low complexity" evidence="1">
    <location>
        <begin position="336"/>
        <end position="352"/>
    </location>
</feature>
<evidence type="ECO:0000256" key="1">
    <source>
        <dbReference type="SAM" id="MobiDB-lite"/>
    </source>
</evidence>
<reference evidence="3 4" key="1">
    <citation type="submission" date="2021-04" db="EMBL/GenBank/DDBJ databases">
        <title>Genome analysis of Polyangium sp.</title>
        <authorList>
            <person name="Li Y."/>
            <person name="Wang J."/>
        </authorList>
    </citation>
    <scope>NUCLEOTIDE SEQUENCE [LARGE SCALE GENOMIC DNA]</scope>
    <source>
        <strain evidence="3 4">SDU14</strain>
    </source>
</reference>
<sequence>MARTFWFATIALALAAPALACKSKPGPTPDADAGDAAPAPTSTSPIQSLRKLAGAEARVLDVMFSEDGSQIFTLEERPPKDEASRQPPTNAVVRRSIAGGPAVELLVTQDEILAMAVLGGDAIVIQRPALPKQDDDEDGDDYYEKLGDAFAKTALYRLPAAAGAPVRISPEGYRCSTVAQAVSRRWIAYSIGKVDSKDGRAALRSYEAADEETHVLGAMGEDVKLTPKGIVHDISSDGARVLLRRPAEPKKDDVRDWWNQSDARHLALVNVKDQSITDLPASISVDGAKIETGKLFTAFVGDGLLFRTGEGAIYRAGLDGSGAKRLAGEPPPPDPDAGAPDDAGPSDDSVAPAAPPPKTSRVLSPKGTLFELREEADSVVLAAAGSSEPLAELEGPLAAIGAFTFDSDETRVAFVSLADTSRDGRFDRFHDNAEVFVTDKAPGALSFGRAEITPLSSELRPKIAEAAMVPEPDVQFIAGWDDLYIIVVLPWLDGEGAKELIERVFVDARALVPIVTGKKMRLHLRAGPIDFQVEREEDSQGNAYATLYASGIGIVDPAATPLVLKNPVNMSSWMHSNRTLSGSLENTGKEPTPPIEAFARFRQMRSSPEGREEVREVKKALGVIEPGKAAKYSLILADVSYGSHPTVSFRAGDKKLVVRNEYATNHSMDWLGVSLEAYGAHNAWAKHGLRTSPFGGPPPSRVFLTPEQTKLPAAEREALMKKIAKVLDKHNDRFHRGDAVGVDFIDPAGGGWRLEVGKKIARYEKEEKAKAP</sequence>
<dbReference type="EMBL" id="JAGTJJ010000021">
    <property type="protein sequence ID" value="MDC3984488.1"/>
    <property type="molecule type" value="Genomic_DNA"/>
</dbReference>
<proteinExistence type="predicted"/>
<organism evidence="3 4">
    <name type="scientific">Polyangium jinanense</name>
    <dbReference type="NCBI Taxonomy" id="2829994"/>
    <lineage>
        <taxon>Bacteria</taxon>
        <taxon>Pseudomonadati</taxon>
        <taxon>Myxococcota</taxon>
        <taxon>Polyangia</taxon>
        <taxon>Polyangiales</taxon>
        <taxon>Polyangiaceae</taxon>
        <taxon>Polyangium</taxon>
    </lineage>
</organism>
<feature type="region of interest" description="Disordered" evidence="1">
    <location>
        <begin position="323"/>
        <end position="364"/>
    </location>
</feature>
<evidence type="ECO:0000313" key="3">
    <source>
        <dbReference type="EMBL" id="MDC3984488.1"/>
    </source>
</evidence>
<gene>
    <name evidence="3" type="ORF">KEG57_28535</name>
</gene>
<protein>
    <recommendedName>
        <fullName evidence="5">Lipoprotein</fullName>
    </recommendedName>
</protein>
<feature type="compositionally biased region" description="Low complexity" evidence="1">
    <location>
        <begin position="29"/>
        <end position="45"/>
    </location>
</feature>
<evidence type="ECO:0000313" key="4">
    <source>
        <dbReference type="Proteomes" id="UP001151081"/>
    </source>
</evidence>
<evidence type="ECO:0008006" key="5">
    <source>
        <dbReference type="Google" id="ProtNLM"/>
    </source>
</evidence>
<keyword evidence="4" id="KW-1185">Reference proteome</keyword>
<keyword evidence="2" id="KW-0732">Signal</keyword>
<name>A0A9X4ATQ5_9BACT</name>